<dbReference type="SUPFAM" id="SSF55008">
    <property type="entry name" value="HMA, heavy metal-associated domain"/>
    <property type="match status" value="1"/>
</dbReference>
<gene>
    <name evidence="3" type="ORF">FYJ82_06970</name>
</gene>
<evidence type="ECO:0000259" key="2">
    <source>
        <dbReference type="PROSITE" id="PS50846"/>
    </source>
</evidence>
<sequence>MERTYEVTGMKCDGCAKTVTEKLSAVHGVEKVVVDLDKKQATITGRPFKFSLQRALKGTKYALGKEIKAN</sequence>
<proteinExistence type="predicted"/>
<dbReference type="GO" id="GO:0046872">
    <property type="term" value="F:metal ion binding"/>
    <property type="evidence" value="ECO:0007669"/>
    <property type="project" value="UniProtKB-KW"/>
</dbReference>
<evidence type="ECO:0000256" key="1">
    <source>
        <dbReference type="ARBA" id="ARBA00022723"/>
    </source>
</evidence>
<protein>
    <submittedName>
        <fullName evidence="3">Heavy-metal-associated domain-containing protein</fullName>
    </submittedName>
</protein>
<dbReference type="RefSeq" id="WP_154455242.1">
    <property type="nucleotide sequence ID" value="NZ_BRXN01000039.1"/>
</dbReference>
<keyword evidence="1" id="KW-0479">Metal-binding</keyword>
<dbReference type="InterPro" id="IPR036163">
    <property type="entry name" value="HMA_dom_sf"/>
</dbReference>
<dbReference type="InterPro" id="IPR017969">
    <property type="entry name" value="Heavy-metal-associated_CS"/>
</dbReference>
<accession>A0A6N7WQC8</accession>
<dbReference type="OrthoDB" id="9813965at2"/>
<organism evidence="3 4">
    <name type="scientific">Streptococcus alactolyticus</name>
    <dbReference type="NCBI Taxonomy" id="29389"/>
    <lineage>
        <taxon>Bacteria</taxon>
        <taxon>Bacillati</taxon>
        <taxon>Bacillota</taxon>
        <taxon>Bacilli</taxon>
        <taxon>Lactobacillales</taxon>
        <taxon>Streptococcaceae</taxon>
        <taxon>Streptococcus</taxon>
    </lineage>
</organism>
<dbReference type="Pfam" id="PF00403">
    <property type="entry name" value="HMA"/>
    <property type="match status" value="1"/>
</dbReference>
<evidence type="ECO:0000313" key="3">
    <source>
        <dbReference type="EMBL" id="MST54123.1"/>
    </source>
</evidence>
<dbReference type="InterPro" id="IPR006121">
    <property type="entry name" value="HMA_dom"/>
</dbReference>
<dbReference type="GeneID" id="99636248"/>
<dbReference type="CDD" id="cd00371">
    <property type="entry name" value="HMA"/>
    <property type="match status" value="1"/>
</dbReference>
<dbReference type="EMBL" id="VUNP01000030">
    <property type="protein sequence ID" value="MST54123.1"/>
    <property type="molecule type" value="Genomic_DNA"/>
</dbReference>
<feature type="domain" description="HMA" evidence="2">
    <location>
        <begin position="1"/>
        <end position="68"/>
    </location>
</feature>
<dbReference type="PROSITE" id="PS01047">
    <property type="entry name" value="HMA_1"/>
    <property type="match status" value="1"/>
</dbReference>
<dbReference type="PROSITE" id="PS50846">
    <property type="entry name" value="HMA_2"/>
    <property type="match status" value="1"/>
</dbReference>
<dbReference type="Gene3D" id="3.30.70.100">
    <property type="match status" value="1"/>
</dbReference>
<reference evidence="3 4" key="1">
    <citation type="submission" date="2019-08" db="EMBL/GenBank/DDBJ databases">
        <title>In-depth cultivation of the pig gut microbiome towards novel bacterial diversity and tailored functional studies.</title>
        <authorList>
            <person name="Wylensek D."/>
            <person name="Hitch T.C.A."/>
            <person name="Clavel T."/>
        </authorList>
    </citation>
    <scope>NUCLEOTIDE SEQUENCE [LARGE SCALE GENOMIC DNA]</scope>
    <source>
        <strain evidence="3 4">BL-178-WT-3A</strain>
    </source>
</reference>
<comment type="caution">
    <text evidence="3">The sequence shown here is derived from an EMBL/GenBank/DDBJ whole genome shotgun (WGS) entry which is preliminary data.</text>
</comment>
<dbReference type="AlphaFoldDB" id="A0A6N7WQC8"/>
<evidence type="ECO:0000313" key="4">
    <source>
        <dbReference type="Proteomes" id="UP000471052"/>
    </source>
</evidence>
<name>A0A6N7WQC8_STRAY</name>
<dbReference type="Proteomes" id="UP000471052">
    <property type="component" value="Unassembled WGS sequence"/>
</dbReference>